<organism evidence="1 2">
    <name type="scientific">Puccinia graminis f. sp. tritici (strain CRL 75-36-700-3 / race SCCL)</name>
    <name type="common">Black stem rust fungus</name>
    <dbReference type="NCBI Taxonomy" id="418459"/>
    <lineage>
        <taxon>Eukaryota</taxon>
        <taxon>Fungi</taxon>
        <taxon>Dikarya</taxon>
        <taxon>Basidiomycota</taxon>
        <taxon>Pucciniomycotina</taxon>
        <taxon>Pucciniomycetes</taxon>
        <taxon>Pucciniales</taxon>
        <taxon>Pucciniaceae</taxon>
        <taxon>Puccinia</taxon>
    </lineage>
</organism>
<dbReference type="Proteomes" id="UP000008783">
    <property type="component" value="Unassembled WGS sequence"/>
</dbReference>
<evidence type="ECO:0000313" key="2">
    <source>
        <dbReference type="Proteomes" id="UP000008783"/>
    </source>
</evidence>
<protein>
    <submittedName>
        <fullName evidence="1">Uncharacterized protein</fullName>
    </submittedName>
</protein>
<keyword evidence="2" id="KW-1185">Reference proteome</keyword>
<dbReference type="InParanoid" id="E3JW16"/>
<dbReference type="VEuPathDB" id="FungiDB:PGTG_02682"/>
<dbReference type="KEGG" id="pgr:PGTG_02682"/>
<evidence type="ECO:0000313" key="1">
    <source>
        <dbReference type="EMBL" id="EFP76241.1"/>
    </source>
</evidence>
<accession>E3JW16</accession>
<dbReference type="GeneID" id="10533971"/>
<dbReference type="EMBL" id="DS178265">
    <property type="protein sequence ID" value="EFP76241.1"/>
    <property type="molecule type" value="Genomic_DNA"/>
</dbReference>
<dbReference type="AlphaFoldDB" id="E3JW16"/>
<sequence>MSLVDSSWADRLSCQNAAPNFPNAGCAKRLRKVTQPGAPWAWYWEIGIIPPPWKTDHYECTQESTYTIKACCSPKVEALKPGADSWIAGICVNPEGRPLKL</sequence>
<gene>
    <name evidence="1" type="ORF">PGTG_02682</name>
</gene>
<reference evidence="2" key="2">
    <citation type="journal article" date="2011" name="Proc. Natl. Acad. Sci. U.S.A.">
        <title>Obligate biotrophy features unraveled by the genomic analysis of rust fungi.</title>
        <authorList>
            <person name="Duplessis S."/>
            <person name="Cuomo C.A."/>
            <person name="Lin Y.-C."/>
            <person name="Aerts A."/>
            <person name="Tisserant E."/>
            <person name="Veneault-Fourrey C."/>
            <person name="Joly D.L."/>
            <person name="Hacquard S."/>
            <person name="Amselem J."/>
            <person name="Cantarel B.L."/>
            <person name="Chiu R."/>
            <person name="Coutinho P.M."/>
            <person name="Feau N."/>
            <person name="Field M."/>
            <person name="Frey P."/>
            <person name="Gelhaye E."/>
            <person name="Goldberg J."/>
            <person name="Grabherr M.G."/>
            <person name="Kodira C.D."/>
            <person name="Kohler A."/>
            <person name="Kuees U."/>
            <person name="Lindquist E.A."/>
            <person name="Lucas S.M."/>
            <person name="Mago R."/>
            <person name="Mauceli E."/>
            <person name="Morin E."/>
            <person name="Murat C."/>
            <person name="Pangilinan J.L."/>
            <person name="Park R."/>
            <person name="Pearson M."/>
            <person name="Quesneville H."/>
            <person name="Rouhier N."/>
            <person name="Sakthikumar S."/>
            <person name="Salamov A.A."/>
            <person name="Schmutz J."/>
            <person name="Selles B."/>
            <person name="Shapiro H."/>
            <person name="Tanguay P."/>
            <person name="Tuskan G.A."/>
            <person name="Henrissat B."/>
            <person name="Van de Peer Y."/>
            <person name="Rouze P."/>
            <person name="Ellis J.G."/>
            <person name="Dodds P.N."/>
            <person name="Schein J.E."/>
            <person name="Zhong S."/>
            <person name="Hamelin R.C."/>
            <person name="Grigoriev I.V."/>
            <person name="Szabo L.J."/>
            <person name="Martin F."/>
        </authorList>
    </citation>
    <scope>NUCLEOTIDE SEQUENCE [LARGE SCALE GENOMIC DNA]</scope>
    <source>
        <strain evidence="2">CRL 75-36-700-3 / race SCCL</strain>
    </source>
</reference>
<proteinExistence type="predicted"/>
<dbReference type="OrthoDB" id="10289543at2759"/>
<dbReference type="HOGENOM" id="CLU_135772_0_0_1"/>
<name>E3JW16_PUCGT</name>
<reference key="1">
    <citation type="submission" date="2007-01" db="EMBL/GenBank/DDBJ databases">
        <title>The Genome Sequence of Puccinia graminis f. sp. tritici Strain CRL 75-36-700-3.</title>
        <authorList>
            <consortium name="The Broad Institute Genome Sequencing Platform"/>
            <person name="Birren B."/>
            <person name="Lander E."/>
            <person name="Galagan J."/>
            <person name="Nusbaum C."/>
            <person name="Devon K."/>
            <person name="Cuomo C."/>
            <person name="Jaffe D."/>
            <person name="Butler J."/>
            <person name="Alvarez P."/>
            <person name="Gnerre S."/>
            <person name="Grabherr M."/>
            <person name="Mauceli E."/>
            <person name="Brockman W."/>
            <person name="Young S."/>
            <person name="LaButti K."/>
            <person name="Sykes S."/>
            <person name="DeCaprio D."/>
            <person name="Crawford M."/>
            <person name="Koehrsen M."/>
            <person name="Engels R."/>
            <person name="Montgomery P."/>
            <person name="Pearson M."/>
            <person name="Howarth C."/>
            <person name="Larson L."/>
            <person name="White J."/>
            <person name="Zeng Q."/>
            <person name="Kodira C."/>
            <person name="Yandava C."/>
            <person name="Alvarado L."/>
            <person name="O'Leary S."/>
            <person name="Szabo L."/>
            <person name="Dean R."/>
            <person name="Schein J."/>
        </authorList>
    </citation>
    <scope>NUCLEOTIDE SEQUENCE</scope>
    <source>
        <strain>CRL 75-36-700-3</strain>
    </source>
</reference>
<dbReference type="RefSeq" id="XP_003320660.1">
    <property type="nucleotide sequence ID" value="XM_003320612.1"/>
</dbReference>